<dbReference type="NCBIfam" id="TIGR03168">
    <property type="entry name" value="1-PFK"/>
    <property type="match status" value="1"/>
</dbReference>
<proteinExistence type="inferred from homology"/>
<dbReference type="Pfam" id="PF00294">
    <property type="entry name" value="PfkB"/>
    <property type="match status" value="1"/>
</dbReference>
<name>A0A9D2QGC2_9CORY</name>
<keyword evidence="2 6" id="KW-0808">Transferase</keyword>
<evidence type="ECO:0000256" key="6">
    <source>
        <dbReference type="PIRNR" id="PIRNR000535"/>
    </source>
</evidence>
<evidence type="ECO:0000313" key="9">
    <source>
        <dbReference type="EMBL" id="HJC85022.1"/>
    </source>
</evidence>
<protein>
    <submittedName>
        <fullName evidence="9">1-phosphofructokinase family hexose kinase</fullName>
    </submittedName>
</protein>
<dbReference type="PIRSF" id="PIRSF000535">
    <property type="entry name" value="1PFK/6PFK/LacC"/>
    <property type="match status" value="1"/>
</dbReference>
<evidence type="ECO:0000313" key="10">
    <source>
        <dbReference type="Proteomes" id="UP000823858"/>
    </source>
</evidence>
<dbReference type="EMBL" id="DWVP01000014">
    <property type="protein sequence ID" value="HJC85022.1"/>
    <property type="molecule type" value="Genomic_DNA"/>
</dbReference>
<sequence>MIITVTPNPSIDRSQSLTGPLEIGGVNRVASGVDQAGGKGINVATVIHHAGHDVLALAPADPTSDFADLVRTADLPARFIGGNSSTGTGVRVNLTLTDADGVTTKINSPGDTEATGETLADAVAHTLTDVTAQHLDGPHWLVLAGSLPPGYPDNWYATMTATAHEMGFRVAVDTSDAALTALVDLADRNPAAAPDLVKPNSHELAQLTGGDGDAMEAAAASGDLDAVVTAASTLLDRGFGAALVSLGAAGALLVSRDDSTGADPSAWFCPSPSVTVVSTVGAGDSTLAGYVIGAVRALPAPDRLSLAVAHGTTAVTLPGTTLPTPHDLPDTLPEPRSA</sequence>
<keyword evidence="3" id="KW-0547">Nucleotide-binding</keyword>
<dbReference type="SUPFAM" id="SSF53613">
    <property type="entry name" value="Ribokinase-like"/>
    <property type="match status" value="1"/>
</dbReference>
<dbReference type="InterPro" id="IPR002173">
    <property type="entry name" value="Carboh/pur_kinase_PfkB_CS"/>
</dbReference>
<evidence type="ECO:0000256" key="7">
    <source>
        <dbReference type="SAM" id="MobiDB-lite"/>
    </source>
</evidence>
<feature type="domain" description="Carbohydrate kinase PfkB" evidence="8">
    <location>
        <begin position="24"/>
        <end position="326"/>
    </location>
</feature>
<evidence type="ECO:0000259" key="8">
    <source>
        <dbReference type="Pfam" id="PF00294"/>
    </source>
</evidence>
<dbReference type="Gene3D" id="3.40.1190.20">
    <property type="match status" value="1"/>
</dbReference>
<keyword evidence="5" id="KW-0067">ATP-binding</keyword>
<dbReference type="InterPro" id="IPR029056">
    <property type="entry name" value="Ribokinase-like"/>
</dbReference>
<dbReference type="GO" id="GO:0008443">
    <property type="term" value="F:phosphofructokinase activity"/>
    <property type="evidence" value="ECO:0007669"/>
    <property type="project" value="TreeGrafter"/>
</dbReference>
<dbReference type="PROSITE" id="PS00584">
    <property type="entry name" value="PFKB_KINASES_2"/>
    <property type="match status" value="1"/>
</dbReference>
<keyword evidence="4" id="KW-0418">Kinase</keyword>
<accession>A0A9D2QGC2</accession>
<evidence type="ECO:0000256" key="1">
    <source>
        <dbReference type="ARBA" id="ARBA00010688"/>
    </source>
</evidence>
<feature type="region of interest" description="Disordered" evidence="7">
    <location>
        <begin position="317"/>
        <end position="338"/>
    </location>
</feature>
<dbReference type="CDD" id="cd01164">
    <property type="entry name" value="FruK_PfkB_like"/>
    <property type="match status" value="1"/>
</dbReference>
<evidence type="ECO:0000256" key="2">
    <source>
        <dbReference type="ARBA" id="ARBA00022679"/>
    </source>
</evidence>
<dbReference type="InterPro" id="IPR011611">
    <property type="entry name" value="PfkB_dom"/>
</dbReference>
<dbReference type="AlphaFoldDB" id="A0A9D2QGC2"/>
<comment type="caution">
    <text evidence="9">The sequence shown here is derived from an EMBL/GenBank/DDBJ whole genome shotgun (WGS) entry which is preliminary data.</text>
</comment>
<evidence type="ECO:0000256" key="4">
    <source>
        <dbReference type="ARBA" id="ARBA00022777"/>
    </source>
</evidence>
<reference evidence="9" key="2">
    <citation type="submission" date="2021-04" db="EMBL/GenBank/DDBJ databases">
        <authorList>
            <person name="Gilroy R."/>
        </authorList>
    </citation>
    <scope>NUCLEOTIDE SEQUENCE</scope>
    <source>
        <strain evidence="9">ChiHjej13B12-4958</strain>
    </source>
</reference>
<dbReference type="Proteomes" id="UP000823858">
    <property type="component" value="Unassembled WGS sequence"/>
</dbReference>
<dbReference type="InterPro" id="IPR017583">
    <property type="entry name" value="Tagatose/fructose_Pkinase"/>
</dbReference>
<evidence type="ECO:0000256" key="5">
    <source>
        <dbReference type="ARBA" id="ARBA00022840"/>
    </source>
</evidence>
<dbReference type="PANTHER" id="PTHR46566">
    <property type="entry name" value="1-PHOSPHOFRUCTOKINASE-RELATED"/>
    <property type="match status" value="1"/>
</dbReference>
<dbReference type="PANTHER" id="PTHR46566:SF5">
    <property type="entry name" value="1-PHOSPHOFRUCTOKINASE"/>
    <property type="match status" value="1"/>
</dbReference>
<evidence type="ECO:0000256" key="3">
    <source>
        <dbReference type="ARBA" id="ARBA00022741"/>
    </source>
</evidence>
<reference evidence="9" key="1">
    <citation type="journal article" date="2021" name="PeerJ">
        <title>Extensive microbial diversity within the chicken gut microbiome revealed by metagenomics and culture.</title>
        <authorList>
            <person name="Gilroy R."/>
            <person name="Ravi A."/>
            <person name="Getino M."/>
            <person name="Pursley I."/>
            <person name="Horton D.L."/>
            <person name="Alikhan N.F."/>
            <person name="Baker D."/>
            <person name="Gharbi K."/>
            <person name="Hall N."/>
            <person name="Watson M."/>
            <person name="Adriaenssens E.M."/>
            <person name="Foster-Nyarko E."/>
            <person name="Jarju S."/>
            <person name="Secka A."/>
            <person name="Antonio M."/>
            <person name="Oren A."/>
            <person name="Chaudhuri R.R."/>
            <person name="La Ragione R."/>
            <person name="Hildebrand F."/>
            <person name="Pallen M.J."/>
        </authorList>
    </citation>
    <scope>NUCLEOTIDE SEQUENCE</scope>
    <source>
        <strain evidence="9">ChiHjej13B12-4958</strain>
    </source>
</reference>
<gene>
    <name evidence="9" type="ORF">H9751_05680</name>
</gene>
<dbReference type="GO" id="GO:0005829">
    <property type="term" value="C:cytosol"/>
    <property type="evidence" value="ECO:0007669"/>
    <property type="project" value="TreeGrafter"/>
</dbReference>
<organism evidence="9 10">
    <name type="scientific">Candidatus Corynebacterium faecigallinarum</name>
    <dbReference type="NCBI Taxonomy" id="2838528"/>
    <lineage>
        <taxon>Bacteria</taxon>
        <taxon>Bacillati</taxon>
        <taxon>Actinomycetota</taxon>
        <taxon>Actinomycetes</taxon>
        <taxon>Mycobacteriales</taxon>
        <taxon>Corynebacteriaceae</taxon>
        <taxon>Corynebacterium</taxon>
    </lineage>
</organism>
<comment type="similarity">
    <text evidence="1">Belongs to the carbohydrate kinase PfkB family.</text>
</comment>
<dbReference type="GO" id="GO:0005524">
    <property type="term" value="F:ATP binding"/>
    <property type="evidence" value="ECO:0007669"/>
    <property type="project" value="UniProtKB-KW"/>
</dbReference>